<accession>A0A0J6T622</accession>
<evidence type="ECO:0000256" key="2">
    <source>
        <dbReference type="SAM" id="SignalP"/>
    </source>
</evidence>
<feature type="region of interest" description="Disordered" evidence="1">
    <location>
        <begin position="30"/>
        <end position="110"/>
    </location>
</feature>
<evidence type="ECO:0000313" key="4">
    <source>
        <dbReference type="Proteomes" id="UP000035929"/>
    </source>
</evidence>
<dbReference type="EMBL" id="LABX01000007">
    <property type="protein sequence ID" value="KMO41414.1"/>
    <property type="molecule type" value="Genomic_DNA"/>
</dbReference>
<keyword evidence="2" id="KW-0732">Signal</keyword>
<feature type="compositionally biased region" description="Polar residues" evidence="1">
    <location>
        <begin position="40"/>
        <end position="49"/>
    </location>
</feature>
<comment type="caution">
    <text evidence="3">The sequence shown here is derived from an EMBL/GenBank/DDBJ whole genome shotgun (WGS) entry which is preliminary data.</text>
</comment>
<organism evidence="3 4">
    <name type="scientific">Methylobacterium aquaticum</name>
    <dbReference type="NCBI Taxonomy" id="270351"/>
    <lineage>
        <taxon>Bacteria</taxon>
        <taxon>Pseudomonadati</taxon>
        <taxon>Pseudomonadota</taxon>
        <taxon>Alphaproteobacteria</taxon>
        <taxon>Hyphomicrobiales</taxon>
        <taxon>Methylobacteriaceae</taxon>
        <taxon>Methylobacterium</taxon>
    </lineage>
</organism>
<feature type="chain" id="PRO_5005282417" evidence="2">
    <location>
        <begin position="30"/>
        <end position="110"/>
    </location>
</feature>
<protein>
    <submittedName>
        <fullName evidence="3">Uncharacterized protein</fullName>
    </submittedName>
</protein>
<dbReference type="Proteomes" id="UP000035929">
    <property type="component" value="Unassembled WGS sequence"/>
</dbReference>
<reference evidence="3 4" key="1">
    <citation type="submission" date="2015-03" db="EMBL/GenBank/DDBJ databases">
        <title>Genome sequencing of Methylobacterium aquaticum DSM16371 type strain.</title>
        <authorList>
            <person name="Chaudhry V."/>
            <person name="Patil P.B."/>
        </authorList>
    </citation>
    <scope>NUCLEOTIDE SEQUENCE [LARGE SCALE GENOMIC DNA]</scope>
    <source>
        <strain evidence="3 4">DSM 16371</strain>
    </source>
</reference>
<proteinExistence type="predicted"/>
<feature type="signal peptide" evidence="2">
    <location>
        <begin position="1"/>
        <end position="29"/>
    </location>
</feature>
<feature type="compositionally biased region" description="Gly residues" evidence="1">
    <location>
        <begin position="92"/>
        <end position="101"/>
    </location>
</feature>
<evidence type="ECO:0000256" key="1">
    <source>
        <dbReference type="SAM" id="MobiDB-lite"/>
    </source>
</evidence>
<dbReference type="RefSeq" id="WP_048461973.1">
    <property type="nucleotide sequence ID" value="NZ_LABX01000007.1"/>
</dbReference>
<dbReference type="PATRIC" id="fig|270351.6.peg.6843"/>
<sequence length="110" mass="10158">MPITSPVAWPIRTSLLALALALLAGPAAAQGIDNGAGTARPSTGNTGSGMASEPPGTGIGGNNPGSMGSTGAQGSSGGNMGPGPTVQRHGPTGSGAPGTGPGAQTNGTAR</sequence>
<dbReference type="AlphaFoldDB" id="A0A0J6T622"/>
<gene>
    <name evidence="3" type="ORF">VP06_01060</name>
</gene>
<name>A0A0J6T622_9HYPH</name>
<evidence type="ECO:0000313" key="3">
    <source>
        <dbReference type="EMBL" id="KMO41414.1"/>
    </source>
</evidence>